<dbReference type="AlphaFoldDB" id="A0AAU7WKK2"/>
<accession>A0AAU7WKK2</accession>
<dbReference type="RefSeq" id="WP_014097944.1">
    <property type="nucleotide sequence ID" value="NZ_CP158453.1"/>
</dbReference>
<dbReference type="SUPFAM" id="SSF52833">
    <property type="entry name" value="Thioredoxin-like"/>
    <property type="match status" value="1"/>
</dbReference>
<dbReference type="PROSITE" id="PS51354">
    <property type="entry name" value="GLUTAREDOXIN_2"/>
    <property type="match status" value="1"/>
</dbReference>
<dbReference type="Gene3D" id="3.40.30.10">
    <property type="entry name" value="Glutaredoxin"/>
    <property type="match status" value="1"/>
</dbReference>
<dbReference type="PANTHER" id="PTHR34386">
    <property type="entry name" value="GLUTAREDOXIN"/>
    <property type="match status" value="1"/>
</dbReference>
<gene>
    <name evidence="2" type="ORF">ABR335_07565</name>
</gene>
<dbReference type="EMBL" id="CP158453">
    <property type="protein sequence ID" value="XBX99381.1"/>
    <property type="molecule type" value="Genomic_DNA"/>
</dbReference>
<dbReference type="InterPro" id="IPR051548">
    <property type="entry name" value="Grx-like_ET"/>
</dbReference>
<dbReference type="GO" id="GO:0045454">
    <property type="term" value="P:cell redox homeostasis"/>
    <property type="evidence" value="ECO:0007669"/>
    <property type="project" value="TreeGrafter"/>
</dbReference>
<dbReference type="CDD" id="cd02976">
    <property type="entry name" value="NrdH"/>
    <property type="match status" value="1"/>
</dbReference>
<evidence type="ECO:0000259" key="1">
    <source>
        <dbReference type="Pfam" id="PF00462"/>
    </source>
</evidence>
<feature type="domain" description="Glutaredoxin" evidence="1">
    <location>
        <begin position="4"/>
        <end position="63"/>
    </location>
</feature>
<evidence type="ECO:0000313" key="2">
    <source>
        <dbReference type="EMBL" id="XBX99381.1"/>
    </source>
</evidence>
<dbReference type="GO" id="GO:0009055">
    <property type="term" value="F:electron transfer activity"/>
    <property type="evidence" value="ECO:0007669"/>
    <property type="project" value="TreeGrafter"/>
</dbReference>
<proteinExistence type="predicted"/>
<organism evidence="2">
    <name type="scientific">Heyndrickxia faecalis</name>
    <dbReference type="NCBI Taxonomy" id="2824910"/>
    <lineage>
        <taxon>Bacteria</taxon>
        <taxon>Bacillati</taxon>
        <taxon>Bacillota</taxon>
        <taxon>Bacilli</taxon>
        <taxon>Bacillales</taxon>
        <taxon>Bacillaceae</taxon>
        <taxon>Heyndrickxia</taxon>
    </lineage>
</organism>
<name>A0AAU7WKK2_9BACI</name>
<dbReference type="InterPro" id="IPR036249">
    <property type="entry name" value="Thioredoxin-like_sf"/>
</dbReference>
<dbReference type="GeneID" id="93259448"/>
<dbReference type="InterPro" id="IPR002109">
    <property type="entry name" value="Glutaredoxin"/>
</dbReference>
<reference evidence="2" key="1">
    <citation type="submission" date="2024-06" db="EMBL/GenBank/DDBJ databases">
        <authorList>
            <person name="Huang C.H."/>
            <person name="Ting Y.S."/>
            <person name="Cheng Y.H."/>
        </authorList>
    </citation>
    <scope>NUCLEOTIDE SEQUENCE</scope>
    <source>
        <strain evidence="2">TCI803</strain>
    </source>
</reference>
<sequence length="77" mass="8641">MNNVTVYTTTHCPFCAMLKNFLNGQNIPYREVNVERVPAMMRKLVATTGQIGVPQTEINGKWVIGFDPEGIMQALQN</sequence>
<protein>
    <submittedName>
        <fullName evidence="2">Glutaredoxin family protein</fullName>
    </submittedName>
</protein>
<dbReference type="PANTHER" id="PTHR34386:SF1">
    <property type="entry name" value="GLUTAREDOXIN-LIKE PROTEIN NRDH"/>
    <property type="match status" value="1"/>
</dbReference>
<dbReference type="Pfam" id="PF00462">
    <property type="entry name" value="Glutaredoxin"/>
    <property type="match status" value="1"/>
</dbReference>